<dbReference type="Proteomes" id="UP001175271">
    <property type="component" value="Unassembled WGS sequence"/>
</dbReference>
<keyword evidence="2" id="KW-0732">Signal</keyword>
<keyword evidence="4" id="KW-1185">Reference proteome</keyword>
<evidence type="ECO:0000313" key="3">
    <source>
        <dbReference type="EMBL" id="KAK0393971.1"/>
    </source>
</evidence>
<evidence type="ECO:0000256" key="2">
    <source>
        <dbReference type="SAM" id="SignalP"/>
    </source>
</evidence>
<dbReference type="EMBL" id="JAUCMV010000005">
    <property type="protein sequence ID" value="KAK0393971.1"/>
    <property type="molecule type" value="Genomic_DNA"/>
</dbReference>
<evidence type="ECO:0000313" key="4">
    <source>
        <dbReference type="Proteomes" id="UP001175271"/>
    </source>
</evidence>
<organism evidence="3 4">
    <name type="scientific">Steinernema hermaphroditum</name>
    <dbReference type="NCBI Taxonomy" id="289476"/>
    <lineage>
        <taxon>Eukaryota</taxon>
        <taxon>Metazoa</taxon>
        <taxon>Ecdysozoa</taxon>
        <taxon>Nematoda</taxon>
        <taxon>Chromadorea</taxon>
        <taxon>Rhabditida</taxon>
        <taxon>Tylenchina</taxon>
        <taxon>Panagrolaimomorpha</taxon>
        <taxon>Strongyloidoidea</taxon>
        <taxon>Steinernematidae</taxon>
        <taxon>Steinernema</taxon>
    </lineage>
</organism>
<name>A0AA39GVN8_9BILA</name>
<comment type="caution">
    <text evidence="3">The sequence shown here is derived from an EMBL/GenBank/DDBJ whole genome shotgun (WGS) entry which is preliminary data.</text>
</comment>
<feature type="signal peptide" evidence="2">
    <location>
        <begin position="1"/>
        <end position="31"/>
    </location>
</feature>
<sequence length="267" mass="29849">MKVTKPLRPNKTVMKLCALLVGVLAVCASLAFEHEDVLRDTFNLYLTPDGCQAEVMRPFIEDPCGPFGTNRTLSKPPYLLGNVETPDDAVFTLCCLMQVCIPELISGMLCQSTPPPEFAHRRLQPRILSLHLPTKKSATDSLKPRPAQPAERRNPNCSSHSPFSGVPGFGSDARCDIYAMIEVAKNPCPRDNSTHAVILKNYDETFNMRYNTMDLLCCQMSCKIEEVKKILCRQEKRMIAEAIASKRTVIMSPMKATDKPDGFDYFV</sequence>
<protein>
    <submittedName>
        <fullName evidence="3">Uncharacterized protein</fullName>
    </submittedName>
</protein>
<feature type="chain" id="PRO_5041252202" evidence="2">
    <location>
        <begin position="32"/>
        <end position="267"/>
    </location>
</feature>
<feature type="region of interest" description="Disordered" evidence="1">
    <location>
        <begin position="135"/>
        <end position="165"/>
    </location>
</feature>
<reference evidence="3" key="1">
    <citation type="submission" date="2023-06" db="EMBL/GenBank/DDBJ databases">
        <title>Genomic analysis of the entomopathogenic nematode Steinernema hermaphroditum.</title>
        <authorList>
            <person name="Schwarz E.M."/>
            <person name="Heppert J.K."/>
            <person name="Baniya A."/>
            <person name="Schwartz H.T."/>
            <person name="Tan C.-H."/>
            <person name="Antoshechkin I."/>
            <person name="Sternberg P.W."/>
            <person name="Goodrich-Blair H."/>
            <person name="Dillman A.R."/>
        </authorList>
    </citation>
    <scope>NUCLEOTIDE SEQUENCE</scope>
    <source>
        <strain evidence="3">PS9179</strain>
        <tissue evidence="3">Whole animal</tissue>
    </source>
</reference>
<evidence type="ECO:0000256" key="1">
    <source>
        <dbReference type="SAM" id="MobiDB-lite"/>
    </source>
</evidence>
<accession>A0AA39GVN8</accession>
<proteinExistence type="predicted"/>
<gene>
    <name evidence="3" type="ORF">QR680_000497</name>
</gene>
<dbReference type="AlphaFoldDB" id="A0AA39GVN8"/>